<dbReference type="Pfam" id="PF19911">
    <property type="entry name" value="DUF6384"/>
    <property type="match status" value="1"/>
</dbReference>
<reference evidence="2" key="2">
    <citation type="journal article" date="2021" name="Syst. Appl. Microbiol.">
        <title>Roseomonas hellenica sp. nov., isolated from roots of wild-growing Alkanna tinctoria.</title>
        <authorList>
            <person name="Rat A."/>
            <person name="Naranjo H.D."/>
            <person name="Lebbe L."/>
            <person name="Cnockaert M."/>
            <person name="Krigas N."/>
            <person name="Grigoriadou K."/>
            <person name="Maloupa E."/>
            <person name="Willems A."/>
        </authorList>
    </citation>
    <scope>NUCLEOTIDE SEQUENCE</scope>
    <source>
        <strain evidence="2">LMG 31231</strain>
    </source>
</reference>
<organism evidence="2 3">
    <name type="scientific">Neoroseomonas soli</name>
    <dbReference type="NCBI Taxonomy" id="1081025"/>
    <lineage>
        <taxon>Bacteria</taxon>
        <taxon>Pseudomonadati</taxon>
        <taxon>Pseudomonadota</taxon>
        <taxon>Alphaproteobacteria</taxon>
        <taxon>Acetobacterales</taxon>
        <taxon>Acetobacteraceae</taxon>
        <taxon>Neoroseomonas</taxon>
    </lineage>
</organism>
<keyword evidence="1" id="KW-1133">Transmembrane helix</keyword>
<dbReference type="InterPro" id="IPR045964">
    <property type="entry name" value="DUF6384"/>
</dbReference>
<keyword evidence="1" id="KW-0812">Transmembrane</keyword>
<sequence>MPEPVAAQAAPAGGAGAPALDETMLAMDVVDTIRHADRLVERELEGTDRQERLRERLREIYKSQGIEVADHVLDQGIAALEEQRFAYAPKGQGWRRSLAIAWATRGRWGRFALAGLGGIVILWGIYHFTVVAPRQREATAVTRELQQDLPRALRAEHDRVLAGTQDATARADAARLLAEGEAAARAGNLAEARARRTALSDLAARLAAAYSVRIVNRPGEPSAVWRVPAANPRARNYYLIVEAIDRDGRPVEVPVTSEEDGRTARASRWGLRVPEAEFERVRRDKLADGIIDQPVIGQKAAGSLATTWTVQTSGGAILSW</sequence>
<evidence type="ECO:0000313" key="3">
    <source>
        <dbReference type="Proteomes" id="UP001138751"/>
    </source>
</evidence>
<dbReference type="RefSeq" id="WP_211859857.1">
    <property type="nucleotide sequence ID" value="NZ_JAAEDM010000001.1"/>
</dbReference>
<dbReference type="Proteomes" id="UP001138751">
    <property type="component" value="Unassembled WGS sequence"/>
</dbReference>
<evidence type="ECO:0000313" key="2">
    <source>
        <dbReference type="EMBL" id="MBR0669560.1"/>
    </source>
</evidence>
<proteinExistence type="predicted"/>
<reference evidence="2" key="1">
    <citation type="submission" date="2020-01" db="EMBL/GenBank/DDBJ databases">
        <authorList>
            <person name="Rat A."/>
        </authorList>
    </citation>
    <scope>NUCLEOTIDE SEQUENCE</scope>
    <source>
        <strain evidence="2">LMG 31231</strain>
    </source>
</reference>
<dbReference type="EMBL" id="JAAEDM010000001">
    <property type="protein sequence ID" value="MBR0669560.1"/>
    <property type="molecule type" value="Genomic_DNA"/>
</dbReference>
<keyword evidence="3" id="KW-1185">Reference proteome</keyword>
<accession>A0A9X9WQY1</accession>
<dbReference type="AlphaFoldDB" id="A0A9X9WQY1"/>
<protein>
    <submittedName>
        <fullName evidence="2">Uncharacterized protein</fullName>
    </submittedName>
</protein>
<name>A0A9X9WQY1_9PROT</name>
<gene>
    <name evidence="2" type="ORF">GXW76_00095</name>
</gene>
<keyword evidence="1" id="KW-0472">Membrane</keyword>
<evidence type="ECO:0000256" key="1">
    <source>
        <dbReference type="SAM" id="Phobius"/>
    </source>
</evidence>
<feature type="transmembrane region" description="Helical" evidence="1">
    <location>
        <begin position="108"/>
        <end position="126"/>
    </location>
</feature>
<comment type="caution">
    <text evidence="2">The sequence shown here is derived from an EMBL/GenBank/DDBJ whole genome shotgun (WGS) entry which is preliminary data.</text>
</comment>